<dbReference type="AlphaFoldDB" id="A0A2I0A2V4"/>
<dbReference type="STRING" id="1088818.A0A2I0A2V4"/>
<dbReference type="PROSITE" id="PS51257">
    <property type="entry name" value="PROKAR_LIPOPROTEIN"/>
    <property type="match status" value="1"/>
</dbReference>
<name>A0A2I0A2V4_9ASPA</name>
<dbReference type="InterPro" id="IPR023214">
    <property type="entry name" value="HAD_sf"/>
</dbReference>
<organism evidence="1 2">
    <name type="scientific">Apostasia shenzhenica</name>
    <dbReference type="NCBI Taxonomy" id="1088818"/>
    <lineage>
        <taxon>Eukaryota</taxon>
        <taxon>Viridiplantae</taxon>
        <taxon>Streptophyta</taxon>
        <taxon>Embryophyta</taxon>
        <taxon>Tracheophyta</taxon>
        <taxon>Spermatophyta</taxon>
        <taxon>Magnoliopsida</taxon>
        <taxon>Liliopsida</taxon>
        <taxon>Asparagales</taxon>
        <taxon>Orchidaceae</taxon>
        <taxon>Apostasioideae</taxon>
        <taxon>Apostasia</taxon>
    </lineage>
</organism>
<dbReference type="Proteomes" id="UP000236161">
    <property type="component" value="Unassembled WGS sequence"/>
</dbReference>
<dbReference type="InterPro" id="IPR036412">
    <property type="entry name" value="HAD-like_sf"/>
</dbReference>
<dbReference type="InterPro" id="IPR006439">
    <property type="entry name" value="HAD-SF_hydro_IA"/>
</dbReference>
<proteinExistence type="predicted"/>
<dbReference type="SUPFAM" id="SSF56784">
    <property type="entry name" value="HAD-like"/>
    <property type="match status" value="1"/>
</dbReference>
<dbReference type="PANTHER" id="PTHR12725">
    <property type="entry name" value="HALOACID DEHALOGENASE-LIKE HYDROLASE"/>
    <property type="match status" value="1"/>
</dbReference>
<dbReference type="EMBL" id="KZ452037">
    <property type="protein sequence ID" value="PKA49864.1"/>
    <property type="molecule type" value="Genomic_DNA"/>
</dbReference>
<accession>A0A2I0A2V4</accession>
<gene>
    <name evidence="1" type="ORF">AXF42_Ash004406</name>
</gene>
<reference evidence="1 2" key="1">
    <citation type="journal article" date="2017" name="Nature">
        <title>The Apostasia genome and the evolution of orchids.</title>
        <authorList>
            <person name="Zhang G.Q."/>
            <person name="Liu K.W."/>
            <person name="Li Z."/>
            <person name="Lohaus R."/>
            <person name="Hsiao Y.Y."/>
            <person name="Niu S.C."/>
            <person name="Wang J.Y."/>
            <person name="Lin Y.C."/>
            <person name="Xu Q."/>
            <person name="Chen L.J."/>
            <person name="Yoshida K."/>
            <person name="Fujiwara S."/>
            <person name="Wang Z.W."/>
            <person name="Zhang Y.Q."/>
            <person name="Mitsuda N."/>
            <person name="Wang M."/>
            <person name="Liu G.H."/>
            <person name="Pecoraro L."/>
            <person name="Huang H.X."/>
            <person name="Xiao X.J."/>
            <person name="Lin M."/>
            <person name="Wu X.Y."/>
            <person name="Wu W.L."/>
            <person name="Chen Y.Y."/>
            <person name="Chang S.B."/>
            <person name="Sakamoto S."/>
            <person name="Ohme-Takagi M."/>
            <person name="Yagi M."/>
            <person name="Zeng S.J."/>
            <person name="Shen C.Y."/>
            <person name="Yeh C.M."/>
            <person name="Luo Y.B."/>
            <person name="Tsai W.C."/>
            <person name="Van de Peer Y."/>
            <person name="Liu Z.J."/>
        </authorList>
    </citation>
    <scope>NUCLEOTIDE SEQUENCE [LARGE SCALE GENOMIC DNA]</scope>
    <source>
        <strain evidence="2">cv. Shenzhen</strain>
        <tissue evidence="1">Stem</tissue>
    </source>
</reference>
<keyword evidence="2" id="KW-1185">Reference proteome</keyword>
<dbReference type="Pfam" id="PF00702">
    <property type="entry name" value="Hydrolase"/>
    <property type="match status" value="1"/>
</dbReference>
<dbReference type="OrthoDB" id="1065058at2759"/>
<dbReference type="NCBIfam" id="TIGR01509">
    <property type="entry name" value="HAD-SF-IA-v3"/>
    <property type="match status" value="1"/>
</dbReference>
<dbReference type="Gene3D" id="3.40.50.1000">
    <property type="entry name" value="HAD superfamily/HAD-like"/>
    <property type="match status" value="1"/>
</dbReference>
<protein>
    <submittedName>
        <fullName evidence="1">Uncharacterized protein</fullName>
    </submittedName>
</protein>
<sequence>MEFRRINSPFDCLLFDLDDTLYHSGTGIAVACKRNIDEFLAMKCSVSAERASHLRVELFKTYGSSLAGLILFTNSDRKHASRVLKRLGIEEECFQVVICFETLNPELFRLQPASSAVPPAAPVVLKPIISAFEAAIRIAGFDPQRMLFLDDSERNIAAGKAAGLRTAVVGRRTKTVEADYAVEDLFRLRSVIPEIWGEKLPPAASVLAAEEVGGGGEGTMMLGNEAPDKALPSPAAAAIEA</sequence>
<evidence type="ECO:0000313" key="1">
    <source>
        <dbReference type="EMBL" id="PKA49864.1"/>
    </source>
</evidence>
<evidence type="ECO:0000313" key="2">
    <source>
        <dbReference type="Proteomes" id="UP000236161"/>
    </source>
</evidence>
<dbReference type="PANTHER" id="PTHR12725:SF81">
    <property type="entry name" value="OS03G0701200 PROTEIN"/>
    <property type="match status" value="1"/>
</dbReference>